<evidence type="ECO:0000256" key="1">
    <source>
        <dbReference type="SAM" id="MobiDB-lite"/>
    </source>
</evidence>
<protein>
    <submittedName>
        <fullName evidence="2">Uncharacterized protein</fullName>
    </submittedName>
</protein>
<dbReference type="AlphaFoldDB" id="A0A286DGD2"/>
<proteinExistence type="predicted"/>
<reference evidence="2 3" key="1">
    <citation type="submission" date="2017-09" db="EMBL/GenBank/DDBJ databases">
        <authorList>
            <person name="Ehlers B."/>
            <person name="Leendertz F.H."/>
        </authorList>
    </citation>
    <scope>NUCLEOTIDE SEQUENCE [LARGE SCALE GENOMIC DNA]</scope>
    <source>
        <strain evidence="2 3">CGMCC 1.10978</strain>
    </source>
</reference>
<accession>A0A286DGD2</accession>
<dbReference type="Proteomes" id="UP000219374">
    <property type="component" value="Unassembled WGS sequence"/>
</dbReference>
<name>A0A286DGD2_9GAMM</name>
<organism evidence="2 3">
    <name type="scientific">Pseudoxanthomonas wuyuanensis</name>
    <dbReference type="NCBI Taxonomy" id="1073196"/>
    <lineage>
        <taxon>Bacteria</taxon>
        <taxon>Pseudomonadati</taxon>
        <taxon>Pseudomonadota</taxon>
        <taxon>Gammaproteobacteria</taxon>
        <taxon>Lysobacterales</taxon>
        <taxon>Lysobacteraceae</taxon>
        <taxon>Pseudoxanthomonas</taxon>
    </lineage>
</organism>
<sequence>MSPLPDFPPATTEADGYPHRWRRQARAGFDVLVEWRILDSGLAVAGQLRDLASKDAAVFALGLQPGATHRQTFILRHALPRQSPASIDVTLHLKRDGDIVSLVCNLPITDQEYFNWPIGDWSLQSPDFPASPAGEDRIQAPQDAGDLFPFVWMQPLTRRQAGELGLHFVACPQPPSGSTAWPLYLSLAGAETAAAKIQAAGSFRQQPQFVDALPPLGTTVASMPQVRRQLLELAQPMPDIELVQWLEHALALPPHLTLADYLAGDEWQAAVPRLWQSLFAIALDGNVADAGLADQLVAVVRLGLLMILACEGIPTMPMLATAEARNFALCARPVFPDFVATRPPVPALRGGNDSGRWEALGIGQLQVARHRLLGYTPGELADVVNVMPRERQEVSERSLLDMGGSERSHHDRERESSQRRQRSESSDLANAIAEVMAADGVLRNLSNVTPAYDNLNMSLSGSWSGGGANAGWQRGGSAALAQRITELASRRMHERVSHRRGLEWQALRERRSSQQIDNSGHDRLVGLYHWVDRVVRVRLEPLGARLVLAFHLPQPAQPWLQHLCRLGPIPLQPPPPLPSPPPGQPPYSVVTAANYQSLGAAYGLLDLEPPPASQLTLVASVQQATLGDLSLLEVPAGYSVSAGTATLAVADSRYALACSVGSSDLPNTATIPAAALSVSVPSCSSSTQVGTVTIAPDADAVPKSSTSPLTGIAGATGIIPITVMTAAPSFAVTVQLQCGLDGTPSDNPLVLSWQMRIYARLQQAWYAANGDYESALRERIHAAAQRDGDLQRQVLQQACLDVLTSSLDDPGHEAADMAPLFDWPHMTWHYSQRHAGSAQSWPEPVPSQRMRSDEDGHLHAFVHAQSARVLVPVLSGREPWLLSLLQFPVPWAGGFTDAPATQGTVALLEELLVPGDAQPAAPPWTLRVPTTLLYLQSGSQLSLPQEGTHGP</sequence>
<keyword evidence="3" id="KW-1185">Reference proteome</keyword>
<evidence type="ECO:0000313" key="2">
    <source>
        <dbReference type="EMBL" id="SOD57634.1"/>
    </source>
</evidence>
<evidence type="ECO:0000313" key="3">
    <source>
        <dbReference type="Proteomes" id="UP000219374"/>
    </source>
</evidence>
<dbReference type="EMBL" id="OCND01000015">
    <property type="protein sequence ID" value="SOD57634.1"/>
    <property type="molecule type" value="Genomic_DNA"/>
</dbReference>
<gene>
    <name evidence="2" type="ORF">SAMN06296416_11516</name>
</gene>
<feature type="region of interest" description="Disordered" evidence="1">
    <location>
        <begin position="394"/>
        <end position="427"/>
    </location>
</feature>
<dbReference type="RefSeq" id="WP_162125868.1">
    <property type="nucleotide sequence ID" value="NZ_OCND01000015.1"/>
</dbReference>
<feature type="compositionally biased region" description="Basic and acidic residues" evidence="1">
    <location>
        <begin position="394"/>
        <end position="425"/>
    </location>
</feature>